<name>A0A0S4WU86_RALSL</name>
<reference evidence="1" key="1">
    <citation type="submission" date="2015-10" db="EMBL/GenBank/DDBJ databases">
        <authorList>
            <person name="Gilbert D.G."/>
        </authorList>
    </citation>
    <scope>NUCLEOTIDE SEQUENCE</scope>
    <source>
        <strain evidence="1">Phyl III-seqv23</strain>
    </source>
</reference>
<dbReference type="EMBL" id="LN899820">
    <property type="protein sequence ID" value="CUV55154.1"/>
    <property type="molecule type" value="Genomic_DNA"/>
</dbReference>
<accession>A0A0S4WU86</accession>
<dbReference type="AlphaFoldDB" id="A0A0S4WU86"/>
<gene>
    <name evidence="1" type="ORF">RUN215_v1_430070</name>
</gene>
<protein>
    <submittedName>
        <fullName evidence="1">Uncharacterized protein</fullName>
    </submittedName>
</protein>
<sequence>MYAYSPSRRSLIRGLCGTFDQLGKRRFFGSFQVSSLIRNLAILKYENALCLI</sequence>
<evidence type="ECO:0000313" key="1">
    <source>
        <dbReference type="EMBL" id="CUV55154.1"/>
    </source>
</evidence>
<organism evidence="1">
    <name type="scientific">Ralstonia solanacearum</name>
    <name type="common">Pseudomonas solanacearum</name>
    <dbReference type="NCBI Taxonomy" id="305"/>
    <lineage>
        <taxon>Bacteria</taxon>
        <taxon>Pseudomonadati</taxon>
        <taxon>Pseudomonadota</taxon>
        <taxon>Betaproteobacteria</taxon>
        <taxon>Burkholderiales</taxon>
        <taxon>Burkholderiaceae</taxon>
        <taxon>Ralstonia</taxon>
        <taxon>Ralstonia solanacearum species complex</taxon>
    </lineage>
</organism>
<proteinExistence type="predicted"/>